<dbReference type="EMBL" id="BQNB010011233">
    <property type="protein sequence ID" value="GJS87887.1"/>
    <property type="molecule type" value="Genomic_DNA"/>
</dbReference>
<evidence type="ECO:0000256" key="2">
    <source>
        <dbReference type="SAM" id="MobiDB-lite"/>
    </source>
</evidence>
<feature type="coiled-coil region" evidence="1">
    <location>
        <begin position="230"/>
        <end position="280"/>
    </location>
</feature>
<sequence>MDDLIRDINVKLADFQQEIDTLKQTLSSNVKEKESLSKTLTVLKQNLKKKRLNTLIRKFVNAKEHAVISVNDDKETLILEEESRSKMLDKQNDPISIEKKIKISPIDDSKLNKIKEDFGKRFVTQKEFSTEQAFWLKHSSFSKTLITSRTPVRIEAPSKLPKCLELETELLKKKDFIEKDVYDKLLKSYSTLEKHCISLELTTQLNQEIFQKDNFRENQNAPTFNQLFELNELKAQSQEKDTVIRKLKDKIKSLSGKDSLENVKKDIDEIKTINIELEHTLKNELRKLKGKNVVDTAISKPNATIALGMFKLDIKPISHRLQNNRDAHEIYIDKNIENTDTLSGFVKRARTQNLSEPLLESACMFIKHVQELLVYVSQTCPNSPKPSEKLVAVTPMNKDKRVRFAKHITSLSNIPKQTDSLKTIDSNKPLLTSTGVKPITSASGSKPSGNTKNNRITRPPSRNFTIIGNRCPLTRITLNKIVPPKETTITSVVTPTLGILVYNKRPKATRSVGSSSKVKIVESKTSNSKEPKQSWGSIVSDVPSYYLNDYRFRNDHIAKIMGYEDYQMGNVTISRVYHVEGLETTTGKDQSK</sequence>
<organism evidence="3 4">
    <name type="scientific">Tanacetum coccineum</name>
    <dbReference type="NCBI Taxonomy" id="301880"/>
    <lineage>
        <taxon>Eukaryota</taxon>
        <taxon>Viridiplantae</taxon>
        <taxon>Streptophyta</taxon>
        <taxon>Embryophyta</taxon>
        <taxon>Tracheophyta</taxon>
        <taxon>Spermatophyta</taxon>
        <taxon>Magnoliopsida</taxon>
        <taxon>eudicotyledons</taxon>
        <taxon>Gunneridae</taxon>
        <taxon>Pentapetalae</taxon>
        <taxon>asterids</taxon>
        <taxon>campanulids</taxon>
        <taxon>Asterales</taxon>
        <taxon>Asteraceae</taxon>
        <taxon>Asteroideae</taxon>
        <taxon>Anthemideae</taxon>
        <taxon>Anthemidinae</taxon>
        <taxon>Tanacetum</taxon>
    </lineage>
</organism>
<reference evidence="3" key="1">
    <citation type="journal article" date="2022" name="Int. J. Mol. Sci.">
        <title>Draft Genome of Tanacetum Coccineum: Genomic Comparison of Closely Related Tanacetum-Family Plants.</title>
        <authorList>
            <person name="Yamashiro T."/>
            <person name="Shiraishi A."/>
            <person name="Nakayama K."/>
            <person name="Satake H."/>
        </authorList>
    </citation>
    <scope>NUCLEOTIDE SEQUENCE</scope>
</reference>
<dbReference type="Proteomes" id="UP001151760">
    <property type="component" value="Unassembled WGS sequence"/>
</dbReference>
<feature type="region of interest" description="Disordered" evidence="2">
    <location>
        <begin position="432"/>
        <end position="464"/>
    </location>
</feature>
<proteinExistence type="predicted"/>
<reference evidence="3" key="2">
    <citation type="submission" date="2022-01" db="EMBL/GenBank/DDBJ databases">
        <authorList>
            <person name="Yamashiro T."/>
            <person name="Shiraishi A."/>
            <person name="Satake H."/>
            <person name="Nakayama K."/>
        </authorList>
    </citation>
    <scope>NUCLEOTIDE SEQUENCE</scope>
</reference>
<feature type="coiled-coil region" evidence="1">
    <location>
        <begin position="5"/>
        <end position="53"/>
    </location>
</feature>
<name>A0ABQ4ZDI1_9ASTR</name>
<evidence type="ECO:0000313" key="3">
    <source>
        <dbReference type="EMBL" id="GJS87887.1"/>
    </source>
</evidence>
<gene>
    <name evidence="3" type="ORF">Tco_0770523</name>
</gene>
<comment type="caution">
    <text evidence="3">The sequence shown here is derived from an EMBL/GenBank/DDBJ whole genome shotgun (WGS) entry which is preliminary data.</text>
</comment>
<evidence type="ECO:0000313" key="4">
    <source>
        <dbReference type="Proteomes" id="UP001151760"/>
    </source>
</evidence>
<evidence type="ECO:0000256" key="1">
    <source>
        <dbReference type="SAM" id="Coils"/>
    </source>
</evidence>
<evidence type="ECO:0008006" key="5">
    <source>
        <dbReference type="Google" id="ProtNLM"/>
    </source>
</evidence>
<protein>
    <recommendedName>
        <fullName evidence="5">Integrase, catalytic region, zinc finger, CCHC-type, peptidase aspartic, catalytic</fullName>
    </recommendedName>
</protein>
<keyword evidence="4" id="KW-1185">Reference proteome</keyword>
<keyword evidence="1" id="KW-0175">Coiled coil</keyword>
<accession>A0ABQ4ZDI1</accession>